<name>A0ABR4NHU0_9FUNG</name>
<accession>A0ABR4NHU0</accession>
<evidence type="ECO:0000256" key="6">
    <source>
        <dbReference type="ARBA" id="ARBA00022692"/>
    </source>
</evidence>
<dbReference type="InterPro" id="IPR001841">
    <property type="entry name" value="Znf_RING"/>
</dbReference>
<organism evidence="22 23">
    <name type="scientific">Polyrhizophydium stewartii</name>
    <dbReference type="NCBI Taxonomy" id="2732419"/>
    <lineage>
        <taxon>Eukaryota</taxon>
        <taxon>Fungi</taxon>
        <taxon>Fungi incertae sedis</taxon>
        <taxon>Chytridiomycota</taxon>
        <taxon>Chytridiomycota incertae sedis</taxon>
        <taxon>Chytridiomycetes</taxon>
        <taxon>Rhizophydiales</taxon>
        <taxon>Rhizophydiales incertae sedis</taxon>
        <taxon>Polyrhizophydium</taxon>
    </lineage>
</organism>
<evidence type="ECO:0000256" key="14">
    <source>
        <dbReference type="ARBA" id="ARBA00023140"/>
    </source>
</evidence>
<keyword evidence="11" id="KW-0653">Protein transport</keyword>
<dbReference type="EMBL" id="JADGIZ020000004">
    <property type="protein sequence ID" value="KAL2919093.1"/>
    <property type="molecule type" value="Genomic_DNA"/>
</dbReference>
<comment type="subcellular location">
    <subcellularLocation>
        <location evidence="1">Peroxisome membrane</location>
        <topology evidence="1">Multi-pass membrane protein</topology>
    </subcellularLocation>
</comment>
<evidence type="ECO:0000256" key="19">
    <source>
        <dbReference type="SAM" id="MobiDB-lite"/>
    </source>
</evidence>
<dbReference type="Proteomes" id="UP001527925">
    <property type="component" value="Unassembled WGS sequence"/>
</dbReference>
<evidence type="ECO:0000256" key="16">
    <source>
        <dbReference type="ARBA" id="ARBA00034438"/>
    </source>
</evidence>
<evidence type="ECO:0000256" key="13">
    <source>
        <dbReference type="ARBA" id="ARBA00023136"/>
    </source>
</evidence>
<feature type="transmembrane region" description="Helical" evidence="20">
    <location>
        <begin position="286"/>
        <end position="307"/>
    </location>
</feature>
<evidence type="ECO:0000256" key="3">
    <source>
        <dbReference type="ARBA" id="ARBA00008704"/>
    </source>
</evidence>
<feature type="domain" description="RING-type" evidence="21">
    <location>
        <begin position="328"/>
        <end position="373"/>
    </location>
</feature>
<evidence type="ECO:0000256" key="20">
    <source>
        <dbReference type="SAM" id="Phobius"/>
    </source>
</evidence>
<dbReference type="PANTHER" id="PTHR48178">
    <property type="entry name" value="PEROXISOME BIOGENESIS FACTOR 2"/>
    <property type="match status" value="1"/>
</dbReference>
<evidence type="ECO:0000256" key="12">
    <source>
        <dbReference type="ARBA" id="ARBA00022989"/>
    </source>
</evidence>
<dbReference type="InterPro" id="IPR013083">
    <property type="entry name" value="Znf_RING/FYVE/PHD"/>
</dbReference>
<feature type="compositionally biased region" description="Low complexity" evidence="19">
    <location>
        <begin position="1"/>
        <end position="21"/>
    </location>
</feature>
<keyword evidence="14" id="KW-0576">Peroxisome</keyword>
<dbReference type="Pfam" id="PF04757">
    <property type="entry name" value="Pex2_Pex12"/>
    <property type="match status" value="2"/>
</dbReference>
<keyword evidence="4" id="KW-0813">Transport</keyword>
<sequence>MASQPGAAPTAAAAPEPAPETGIERTHDLPAADAAASTSVVPDAGLPAAPVARATTPLSMRRLLVLRSSQLDAELLDNELRTLLAEHVSGMLSVLQPSFKSRFEPEINAALDWLSSEAMLYATGTTYGLALQNLKYRDELQHRGKHELASYIAPVPTERRLAHAILRIGGSWAFARINRFMTRHGWGDGSEGPTRYSIWRWVQRLELGYKIASVANFLVFLLNGRYEIHHTTSERRCESAGADASLPQPTLDRYRSLLDRVLGMRVVYAQQTMSRMISFEFMNRQLVWHAFTEFLLFIIPYVNLNAVRRMIKRQFRQRQEVDLPAHLCAVCFSKNRTSTVLHVPYETQCGHTYCYYCIKTEMLADPAFACPRCGETVKDIRRSAVSLE</sequence>
<evidence type="ECO:0000256" key="9">
    <source>
        <dbReference type="ARBA" id="ARBA00022786"/>
    </source>
</evidence>
<keyword evidence="13 20" id="KW-0472">Membrane</keyword>
<evidence type="ECO:0000256" key="4">
    <source>
        <dbReference type="ARBA" id="ARBA00022448"/>
    </source>
</evidence>
<dbReference type="CDD" id="cd16526">
    <property type="entry name" value="RING-HC_PEX2"/>
    <property type="match status" value="1"/>
</dbReference>
<evidence type="ECO:0000259" key="21">
    <source>
        <dbReference type="PROSITE" id="PS50089"/>
    </source>
</evidence>
<evidence type="ECO:0000256" key="15">
    <source>
        <dbReference type="ARBA" id="ARBA00032511"/>
    </source>
</evidence>
<evidence type="ECO:0000313" key="22">
    <source>
        <dbReference type="EMBL" id="KAL2919093.1"/>
    </source>
</evidence>
<proteinExistence type="inferred from homology"/>
<dbReference type="InterPro" id="IPR017907">
    <property type="entry name" value="Znf_RING_CS"/>
</dbReference>
<dbReference type="PANTHER" id="PTHR48178:SF1">
    <property type="entry name" value="PEROXISOME BIOGENESIS FACTOR 2"/>
    <property type="match status" value="1"/>
</dbReference>
<dbReference type="SUPFAM" id="SSF57850">
    <property type="entry name" value="RING/U-box"/>
    <property type="match status" value="1"/>
</dbReference>
<evidence type="ECO:0000256" key="11">
    <source>
        <dbReference type="ARBA" id="ARBA00022927"/>
    </source>
</evidence>
<evidence type="ECO:0000256" key="8">
    <source>
        <dbReference type="ARBA" id="ARBA00022771"/>
    </source>
</evidence>
<keyword evidence="23" id="KW-1185">Reference proteome</keyword>
<keyword evidence="5" id="KW-0808">Transferase</keyword>
<keyword evidence="9" id="KW-0833">Ubl conjugation pathway</keyword>
<protein>
    <recommendedName>
        <fullName evidence="17">RING-type E3 ubiquitin transferase (cysteine targeting)</fullName>
        <ecNumber evidence="17">2.3.2.36</ecNumber>
    </recommendedName>
    <alternativeName>
        <fullName evidence="15">Peroxin-2</fullName>
    </alternativeName>
</protein>
<keyword evidence="6 20" id="KW-0812">Transmembrane</keyword>
<dbReference type="InterPro" id="IPR006845">
    <property type="entry name" value="Pex_N"/>
</dbReference>
<evidence type="ECO:0000256" key="1">
    <source>
        <dbReference type="ARBA" id="ARBA00004585"/>
    </source>
</evidence>
<comment type="caution">
    <text evidence="22">The sequence shown here is derived from an EMBL/GenBank/DDBJ whole genome shotgun (WGS) entry which is preliminary data.</text>
</comment>
<comment type="pathway">
    <text evidence="2">Protein modification; protein ubiquitination.</text>
</comment>
<evidence type="ECO:0000256" key="5">
    <source>
        <dbReference type="ARBA" id="ARBA00022679"/>
    </source>
</evidence>
<comment type="similarity">
    <text evidence="3">Belongs to the pex2/pex10/pex12 family.</text>
</comment>
<evidence type="ECO:0000256" key="18">
    <source>
        <dbReference type="PROSITE-ProRule" id="PRU00175"/>
    </source>
</evidence>
<dbReference type="PROSITE" id="PS50089">
    <property type="entry name" value="ZF_RING_2"/>
    <property type="match status" value="1"/>
</dbReference>
<evidence type="ECO:0000256" key="10">
    <source>
        <dbReference type="ARBA" id="ARBA00022833"/>
    </source>
</evidence>
<dbReference type="PROSITE" id="PS00518">
    <property type="entry name" value="ZF_RING_1"/>
    <property type="match status" value="1"/>
</dbReference>
<evidence type="ECO:0000256" key="7">
    <source>
        <dbReference type="ARBA" id="ARBA00022723"/>
    </source>
</evidence>
<gene>
    <name evidence="22" type="primary">PEX2</name>
    <name evidence="22" type="ORF">HK105_201363</name>
</gene>
<dbReference type="EC" id="2.3.2.36" evidence="17"/>
<keyword evidence="8 18" id="KW-0863">Zinc-finger</keyword>
<keyword evidence="7" id="KW-0479">Metal-binding</keyword>
<evidence type="ECO:0000313" key="23">
    <source>
        <dbReference type="Proteomes" id="UP001527925"/>
    </source>
</evidence>
<keyword evidence="10" id="KW-0862">Zinc</keyword>
<dbReference type="SMART" id="SM00184">
    <property type="entry name" value="RING"/>
    <property type="match status" value="1"/>
</dbReference>
<comment type="catalytic activity">
    <reaction evidence="16">
        <text>[E2 ubiquitin-conjugating enzyme]-S-ubiquitinyl-L-cysteine + [acceptor protein]-L-cysteine = [E2 ubiquitin-conjugating enzyme]-L-cysteine + [acceptor protein]-S-ubiquitinyl-L-cysteine.</text>
        <dbReference type="EC" id="2.3.2.36"/>
    </reaction>
</comment>
<evidence type="ECO:0000256" key="2">
    <source>
        <dbReference type="ARBA" id="ARBA00004906"/>
    </source>
</evidence>
<dbReference type="Gene3D" id="3.30.40.10">
    <property type="entry name" value="Zinc/RING finger domain, C3HC4 (zinc finger)"/>
    <property type="match status" value="1"/>
</dbReference>
<keyword evidence="12 20" id="KW-1133">Transmembrane helix</keyword>
<evidence type="ECO:0000256" key="17">
    <source>
        <dbReference type="ARBA" id="ARBA00034523"/>
    </source>
</evidence>
<dbReference type="InterPro" id="IPR045859">
    <property type="entry name" value="RING-HC_PEX2"/>
</dbReference>
<dbReference type="InterPro" id="IPR025654">
    <property type="entry name" value="PEX2/10"/>
</dbReference>
<reference evidence="22 23" key="1">
    <citation type="submission" date="2023-09" db="EMBL/GenBank/DDBJ databases">
        <title>Pangenome analysis of Batrachochytrium dendrobatidis and related Chytrids.</title>
        <authorList>
            <person name="Yacoub M.N."/>
            <person name="Stajich J.E."/>
            <person name="James T.Y."/>
        </authorList>
    </citation>
    <scope>NUCLEOTIDE SEQUENCE [LARGE SCALE GENOMIC DNA]</scope>
    <source>
        <strain evidence="22 23">JEL0888</strain>
    </source>
</reference>
<feature type="region of interest" description="Disordered" evidence="19">
    <location>
        <begin position="1"/>
        <end position="24"/>
    </location>
</feature>